<keyword evidence="4 8" id="KW-1133">Transmembrane helix</keyword>
<dbReference type="RefSeq" id="WP_079728823.1">
    <property type="nucleotide sequence ID" value="NZ_FUZP01000003.1"/>
</dbReference>
<protein>
    <submittedName>
        <fullName evidence="10">Voltage-gated potassium channel</fullName>
    </submittedName>
</protein>
<dbReference type="EMBL" id="FUZP01000003">
    <property type="protein sequence ID" value="SKC69504.1"/>
    <property type="molecule type" value="Genomic_DNA"/>
</dbReference>
<evidence type="ECO:0000256" key="6">
    <source>
        <dbReference type="ARBA" id="ARBA00023136"/>
    </source>
</evidence>
<dbReference type="OrthoDB" id="9799090at2"/>
<dbReference type="SUPFAM" id="SSF81324">
    <property type="entry name" value="Voltage-gated potassium channels"/>
    <property type="match status" value="1"/>
</dbReference>
<keyword evidence="5" id="KW-0406">Ion transport</keyword>
<dbReference type="STRING" id="123320.SAMN06309945_2825"/>
<dbReference type="GO" id="GO:0001508">
    <property type="term" value="P:action potential"/>
    <property type="evidence" value="ECO:0007669"/>
    <property type="project" value="TreeGrafter"/>
</dbReference>
<evidence type="ECO:0000256" key="7">
    <source>
        <dbReference type="ARBA" id="ARBA00023303"/>
    </source>
</evidence>
<dbReference type="Gene3D" id="1.20.120.350">
    <property type="entry name" value="Voltage-gated potassium channels. Chain C"/>
    <property type="match status" value="1"/>
</dbReference>
<dbReference type="PANTHER" id="PTHR11537:SF254">
    <property type="entry name" value="POTASSIUM VOLTAGE-GATED CHANNEL PROTEIN SHAB"/>
    <property type="match status" value="1"/>
</dbReference>
<dbReference type="GO" id="GO:0005249">
    <property type="term" value="F:voltage-gated potassium channel activity"/>
    <property type="evidence" value="ECO:0007669"/>
    <property type="project" value="InterPro"/>
</dbReference>
<proteinExistence type="predicted"/>
<dbReference type="Gene3D" id="1.20.5.110">
    <property type="match status" value="1"/>
</dbReference>
<keyword evidence="7 10" id="KW-0407">Ion channel</keyword>
<feature type="transmembrane region" description="Helical" evidence="8">
    <location>
        <begin position="190"/>
        <end position="214"/>
    </location>
</feature>
<evidence type="ECO:0000256" key="2">
    <source>
        <dbReference type="ARBA" id="ARBA00022448"/>
    </source>
</evidence>
<evidence type="ECO:0000313" key="11">
    <source>
        <dbReference type="Proteomes" id="UP000190857"/>
    </source>
</evidence>
<evidence type="ECO:0000313" key="10">
    <source>
        <dbReference type="EMBL" id="SKC69504.1"/>
    </source>
</evidence>
<evidence type="ECO:0000256" key="3">
    <source>
        <dbReference type="ARBA" id="ARBA00022692"/>
    </source>
</evidence>
<accession>A0A1T5L0L8</accession>
<keyword evidence="2" id="KW-0813">Transport</keyword>
<dbReference type="InterPro" id="IPR027359">
    <property type="entry name" value="Volt_channel_dom_sf"/>
</dbReference>
<evidence type="ECO:0000256" key="4">
    <source>
        <dbReference type="ARBA" id="ARBA00022989"/>
    </source>
</evidence>
<keyword evidence="3 8" id="KW-0812">Transmembrane</keyword>
<organism evidence="10 11">
    <name type="scientific">Okibacterium fritillariae</name>
    <dbReference type="NCBI Taxonomy" id="123320"/>
    <lineage>
        <taxon>Bacteria</taxon>
        <taxon>Bacillati</taxon>
        <taxon>Actinomycetota</taxon>
        <taxon>Actinomycetes</taxon>
        <taxon>Micrococcales</taxon>
        <taxon>Microbacteriaceae</taxon>
        <taxon>Okibacterium</taxon>
    </lineage>
</organism>
<evidence type="ECO:0000256" key="5">
    <source>
        <dbReference type="ARBA" id="ARBA00023065"/>
    </source>
</evidence>
<comment type="subcellular location">
    <subcellularLocation>
        <location evidence="1">Membrane</location>
        <topology evidence="1">Multi-pass membrane protein</topology>
    </subcellularLocation>
</comment>
<dbReference type="GO" id="GO:0008076">
    <property type="term" value="C:voltage-gated potassium channel complex"/>
    <property type="evidence" value="ECO:0007669"/>
    <property type="project" value="InterPro"/>
</dbReference>
<evidence type="ECO:0000256" key="1">
    <source>
        <dbReference type="ARBA" id="ARBA00004141"/>
    </source>
</evidence>
<keyword evidence="6 8" id="KW-0472">Membrane</keyword>
<reference evidence="10 11" key="1">
    <citation type="submission" date="2017-02" db="EMBL/GenBank/DDBJ databases">
        <authorList>
            <person name="Peterson S.W."/>
        </authorList>
    </citation>
    <scope>NUCLEOTIDE SEQUENCE [LARGE SCALE GENOMIC DNA]</scope>
    <source>
        <strain evidence="10 11">VKM Ac-2059</strain>
    </source>
</reference>
<feature type="transmembrane region" description="Helical" evidence="8">
    <location>
        <begin position="53"/>
        <end position="72"/>
    </location>
</feature>
<dbReference type="Pfam" id="PF07885">
    <property type="entry name" value="Ion_trans_2"/>
    <property type="match status" value="1"/>
</dbReference>
<gene>
    <name evidence="10" type="ORF">SAMN06309945_2825</name>
</gene>
<feature type="transmembrane region" description="Helical" evidence="8">
    <location>
        <begin position="124"/>
        <end position="143"/>
    </location>
</feature>
<feature type="transmembrane region" description="Helical" evidence="8">
    <location>
        <begin position="21"/>
        <end position="41"/>
    </location>
</feature>
<keyword evidence="11" id="KW-1185">Reference proteome</keyword>
<dbReference type="Gene3D" id="1.10.287.70">
    <property type="match status" value="1"/>
</dbReference>
<feature type="domain" description="Potassium channel" evidence="9">
    <location>
        <begin position="140"/>
        <end position="215"/>
    </location>
</feature>
<evidence type="ECO:0000259" key="9">
    <source>
        <dbReference type="Pfam" id="PF07885"/>
    </source>
</evidence>
<dbReference type="InterPro" id="IPR028325">
    <property type="entry name" value="VG_K_chnl"/>
</dbReference>
<dbReference type="PANTHER" id="PTHR11537">
    <property type="entry name" value="VOLTAGE-GATED POTASSIUM CHANNEL"/>
    <property type="match status" value="1"/>
</dbReference>
<evidence type="ECO:0000256" key="8">
    <source>
        <dbReference type="SAM" id="Phobius"/>
    </source>
</evidence>
<name>A0A1T5L0L8_9MICO</name>
<dbReference type="InterPro" id="IPR013099">
    <property type="entry name" value="K_chnl_dom"/>
</dbReference>
<dbReference type="AlphaFoldDB" id="A0A1T5L0L8"/>
<sequence length="229" mass="25408">MNAHPSPAAARRLHLRSRWQNAARWPLVALGLAFVIGYSVYVLAEDLPPETHGAIFAILALAWICFLVDYVVRLALTPLGHKWMFVRHNVVDLLSVLLPVFRALRVLDLLRDIPYLQRRSGAAVRTRIIIVAAAYAVFYVYFLSLSTLQAERNAPGARIQDFGDAVWWACETLSTVGYGDMYPVTTAGRFSAVLLMIGGIIIVGVVSGTVVSYLSDRIRHVPETSNEDD</sequence>
<dbReference type="Proteomes" id="UP000190857">
    <property type="component" value="Unassembled WGS sequence"/>
</dbReference>